<dbReference type="InterPro" id="IPR033479">
    <property type="entry name" value="dCache_1"/>
</dbReference>
<reference evidence="8" key="2">
    <citation type="submission" date="2007-04" db="EMBL/GenBank/DDBJ databases">
        <title>Complete genome sequence of the nitrogen-fixing bacterium Azorhizobium caulinodans ORS571.</title>
        <authorList>
            <person name="Lee K.B."/>
            <person name="Backer P.D."/>
            <person name="Aono T."/>
            <person name="Liu C.T."/>
            <person name="Suzuki S."/>
            <person name="Suzuki T."/>
            <person name="Kaneko T."/>
            <person name="Yamada M."/>
            <person name="Tabata S."/>
            <person name="Kupfer D.M."/>
            <person name="Najar F.Z."/>
            <person name="Wiley G.B."/>
            <person name="Roe B."/>
            <person name="Binnewies T."/>
            <person name="Ussery D."/>
            <person name="Vereecke D."/>
            <person name="Gevers D."/>
            <person name="Holsters M."/>
            <person name="Oyaizu H."/>
        </authorList>
    </citation>
    <scope>NUCLEOTIDE SEQUENCE [LARGE SCALE GENOMIC DNA]</scope>
    <source>
        <strain evidence="8">ATCC 43989 / DSM 5975 / JCM 20966 / LMG 6465 / NBRC 14845 / NCIMB 13405 / ORS 571</strain>
    </source>
</reference>
<keyword evidence="4" id="KW-1133">Transmembrane helix</keyword>
<dbReference type="HOGENOM" id="CLU_530677_0_0_5"/>
<keyword evidence="3" id="KW-0812">Transmembrane</keyword>
<protein>
    <recommendedName>
        <fullName evidence="6">Cache domain-containing protein</fullName>
    </recommendedName>
</protein>
<keyword evidence="8" id="KW-1185">Reference proteome</keyword>
<reference evidence="7 8" key="1">
    <citation type="journal article" date="2007" name="Appl. Environ. Microbiol.">
        <title>Rhizobial factors required for stem nodule maturation and maintenance in Sesbania rostrata-Azorhizobium caulinodans ORS571 symbiosis.</title>
        <authorList>
            <person name="Suzuki S."/>
            <person name="Aono T."/>
            <person name="Lee KB."/>
            <person name="Suzuki T."/>
            <person name="Liu CT."/>
            <person name="Miwa H."/>
            <person name="Wakao S."/>
            <person name="Iki T."/>
            <person name="Oyaizu H."/>
        </authorList>
    </citation>
    <scope>NUCLEOTIDE SEQUENCE [LARGE SCALE GENOMIC DNA]</scope>
    <source>
        <strain evidence="8">ATCC 43989 / DSM 5975 / JCM 20966 / LMG 6465 / NBRC 14845 / NCIMB 13405 / ORS 571</strain>
    </source>
</reference>
<proteinExistence type="predicted"/>
<comment type="subcellular location">
    <subcellularLocation>
        <location evidence="1">Cell membrane</location>
        <topology evidence="1">Multi-pass membrane protein</topology>
    </subcellularLocation>
</comment>
<reference evidence="7 8" key="3">
    <citation type="journal article" date="2008" name="BMC Genomics">
        <title>The genome of the versatile nitrogen fixer Azorhizobium caulinodans ORS571.</title>
        <authorList>
            <person name="Lee KB."/>
            <person name="Backer P.D."/>
            <person name="Aono T."/>
            <person name="Liu CT."/>
            <person name="Suzuki S."/>
            <person name="Suzuki T."/>
            <person name="Kaneko T."/>
            <person name="Yamada M."/>
            <person name="Tabata S."/>
            <person name="Kupfer D.M."/>
            <person name="Najar F.Z."/>
            <person name="Wiley G.B."/>
            <person name="Roe B."/>
            <person name="Binnewies T.T."/>
            <person name="Ussery D.W."/>
            <person name="D'Haeze W."/>
            <person name="Herder J.D."/>
            <person name="Gevers D."/>
            <person name="Vereecke D."/>
            <person name="Holsters M."/>
            <person name="Oyaizu H."/>
        </authorList>
    </citation>
    <scope>NUCLEOTIDE SEQUENCE [LARGE SCALE GENOMIC DNA]</scope>
    <source>
        <strain evidence="8">ATCC 43989 / DSM 5975 / JCM 20966 / LMG 6465 / NBRC 14845 / NCIMB 13405 / ORS 571</strain>
    </source>
</reference>
<evidence type="ECO:0000313" key="7">
    <source>
        <dbReference type="EMBL" id="BAF89526.1"/>
    </source>
</evidence>
<dbReference type="InterPro" id="IPR029151">
    <property type="entry name" value="Sensor-like_sf"/>
</dbReference>
<dbReference type="AlphaFoldDB" id="A8IES2"/>
<dbReference type="SUPFAM" id="SSF103190">
    <property type="entry name" value="Sensory domain-like"/>
    <property type="match status" value="1"/>
</dbReference>
<evidence type="ECO:0000256" key="2">
    <source>
        <dbReference type="ARBA" id="ARBA00022475"/>
    </source>
</evidence>
<evidence type="ECO:0000313" key="8">
    <source>
        <dbReference type="Proteomes" id="UP000000270"/>
    </source>
</evidence>
<dbReference type="Gene3D" id="3.30.450.20">
    <property type="entry name" value="PAS domain"/>
    <property type="match status" value="2"/>
</dbReference>
<name>A8IES2_AZOC5</name>
<dbReference type="GO" id="GO:0005886">
    <property type="term" value="C:plasma membrane"/>
    <property type="evidence" value="ECO:0007669"/>
    <property type="project" value="UniProtKB-SubCell"/>
</dbReference>
<evidence type="ECO:0000256" key="1">
    <source>
        <dbReference type="ARBA" id="ARBA00004651"/>
    </source>
</evidence>
<evidence type="ECO:0000259" key="6">
    <source>
        <dbReference type="Pfam" id="PF02743"/>
    </source>
</evidence>
<gene>
    <name evidence="7" type="ordered locus">AZC_3528</name>
</gene>
<dbReference type="Proteomes" id="UP000000270">
    <property type="component" value="Chromosome"/>
</dbReference>
<feature type="domain" description="Cache" evidence="6">
    <location>
        <begin position="75"/>
        <end position="220"/>
    </location>
</feature>
<dbReference type="CDD" id="cd12914">
    <property type="entry name" value="PDC1_DGC_like"/>
    <property type="match status" value="1"/>
</dbReference>
<keyword evidence="5" id="KW-0472">Membrane</keyword>
<dbReference type="STRING" id="438753.AZC_3528"/>
<evidence type="ECO:0000256" key="5">
    <source>
        <dbReference type="ARBA" id="ARBA00023136"/>
    </source>
</evidence>
<sequence length="513" mass="53852">MGRSWRADALFRRGRRAFAAAAALTILLTALSAVLIDREVELGRARDLLDRRVLAVSEHMATLVRTLDLALELTLTQIPRQDLAQARNDASLHDLLARLRERMPTLESVFVVDGEGKLVASSRAFPIPPYDMRQREYFRAYRNGETGLFLNEPARGQVSRTENFVATRPILSDGVLRGAVGVAVLPQVLVSLYGRMVGDAPLLIARTDGVVLLRTDGARMIERLPEQNEILRQAKAASAGIFTGTSLTGGDRALHAFRVLAAPDLVIAVAARQSEVLAAWRKHALCIGALALLAMAALAAVAFLPRGRVEAAETPPPEPVMAPDLALLDLLVLRLRAALSTGAGEAALRETDIIAAVLAAARGSPAAAGEAEVGEVLGDVAGLATAAGLPDLTLQETRDAAHLTVHLSPAPLGAALLDVVLGMARAAPELARIGATVSFACVGGDEPGDRLPGTYACVGLAGLTDAGGAQAFALGRAIVEGAGGAVVERRSAGLWRVELWLPLVQQASEVPVA</sequence>
<reference evidence="7 8" key="4">
    <citation type="journal article" date="2009" name="Appl. Environ. Microbiol.">
        <title>Comparative genome-wide transcriptional profiling of Azorhizobium caulinodans ORS571 grown under free-living and symbiotic conditions.</title>
        <authorList>
            <person name="Tsukada S."/>
            <person name="Aono T."/>
            <person name="Akiba N."/>
            <person name="Lee KB."/>
            <person name="Liu CT."/>
            <person name="Toyazaki H."/>
            <person name="Oyaizu H."/>
        </authorList>
    </citation>
    <scope>NUCLEOTIDE SEQUENCE [LARGE SCALE GENOMIC DNA]</scope>
    <source>
        <strain evidence="8">ATCC 43989 / DSM 5975 / JCM 20966 / LMG 6465 / NBRC 14845 / NCIMB 13405 / ORS 571</strain>
    </source>
</reference>
<dbReference type="Pfam" id="PF02743">
    <property type="entry name" value="dCache_1"/>
    <property type="match status" value="1"/>
</dbReference>
<dbReference type="eggNOG" id="COG4191">
    <property type="taxonomic scope" value="Bacteria"/>
</dbReference>
<reference evidence="7 8" key="5">
    <citation type="journal article" date="2010" name="Appl. Environ. Microbiol.">
        <title>phrR-like gene praR of Azorhizobium caulinodans ORS571 is essential for symbiosis with Sesbania rostrata and is involved in expression of reb genes.</title>
        <authorList>
            <person name="Akiba N."/>
            <person name="Aono T."/>
            <person name="Toyazaki H."/>
            <person name="Sato S."/>
            <person name="Oyaizu H."/>
        </authorList>
    </citation>
    <scope>NUCLEOTIDE SEQUENCE [LARGE SCALE GENOMIC DNA]</scope>
    <source>
        <strain evidence="8">ATCC 43989 / DSM 5975 / JCM 20966 / LMG 6465 / NBRC 14845 / NCIMB 13405 / ORS 571</strain>
    </source>
</reference>
<dbReference type="EMBL" id="AP009384">
    <property type="protein sequence ID" value="BAF89526.1"/>
    <property type="molecule type" value="Genomic_DNA"/>
</dbReference>
<dbReference type="KEGG" id="azc:AZC_3528"/>
<evidence type="ECO:0000256" key="4">
    <source>
        <dbReference type="ARBA" id="ARBA00022989"/>
    </source>
</evidence>
<accession>A8IES2</accession>
<dbReference type="CDD" id="cd12915">
    <property type="entry name" value="PDC2_DGC_like"/>
    <property type="match status" value="1"/>
</dbReference>
<organism evidence="7 8">
    <name type="scientific">Azorhizobium caulinodans (strain ATCC 43989 / DSM 5975 / JCM 20966 / LMG 6465 / NBRC 14845 / NCIMB 13405 / ORS 571)</name>
    <dbReference type="NCBI Taxonomy" id="438753"/>
    <lineage>
        <taxon>Bacteria</taxon>
        <taxon>Pseudomonadati</taxon>
        <taxon>Pseudomonadota</taxon>
        <taxon>Alphaproteobacteria</taxon>
        <taxon>Hyphomicrobiales</taxon>
        <taxon>Xanthobacteraceae</taxon>
        <taxon>Azorhizobium</taxon>
    </lineage>
</organism>
<evidence type="ECO:0000256" key="3">
    <source>
        <dbReference type="ARBA" id="ARBA00022692"/>
    </source>
</evidence>
<keyword evidence="2" id="KW-1003">Cell membrane</keyword>
<dbReference type="RefSeq" id="WP_012172051.1">
    <property type="nucleotide sequence ID" value="NC_009937.1"/>
</dbReference>
<reference evidence="7 8" key="6">
    <citation type="journal article" date="2011" name="Appl. Environ. Microbiol.">
        <title>Involvement of the azorhizobial chromosome partition gene (parA) in the onset of bacteroid differentiation during Sesbania rostrata stem nodule development.</title>
        <authorList>
            <person name="Liu CT."/>
            <person name="Lee KB."/>
            <person name="Wang YS."/>
            <person name="Peng MH."/>
            <person name="Lee KT."/>
            <person name="Suzuki S."/>
            <person name="Suzuki T."/>
            <person name="Oyaizu H."/>
        </authorList>
    </citation>
    <scope>NUCLEOTIDE SEQUENCE [LARGE SCALE GENOMIC DNA]</scope>
    <source>
        <strain evidence="8">ATCC 43989 / DSM 5975 / JCM 20966 / LMG 6465 / NBRC 14845 / NCIMB 13405 / ORS 571</strain>
    </source>
</reference>